<dbReference type="PROSITE" id="PS51375">
    <property type="entry name" value="PPR"/>
    <property type="match status" value="4"/>
</dbReference>
<evidence type="ECO:0000313" key="4">
    <source>
        <dbReference type="EMBL" id="RZC80277.1"/>
    </source>
</evidence>
<dbReference type="FunFam" id="1.25.40.10:FF:001822">
    <property type="entry name" value="Pentatricopeptide repeat-containing family protein"/>
    <property type="match status" value="1"/>
</dbReference>
<dbReference type="NCBIfam" id="TIGR00756">
    <property type="entry name" value="PPR"/>
    <property type="match status" value="2"/>
</dbReference>
<dbReference type="InterPro" id="IPR032867">
    <property type="entry name" value="DYW_dom"/>
</dbReference>
<feature type="repeat" description="PPR" evidence="2">
    <location>
        <begin position="94"/>
        <end position="124"/>
    </location>
</feature>
<evidence type="ECO:0000256" key="1">
    <source>
        <dbReference type="ARBA" id="ARBA00022737"/>
    </source>
</evidence>
<sequence length="641" mass="71908">MIKTQYNHNHAISFDFFQRHSSPASLFNFIITSHVRNNSPIQALRIYAYMRETDSDIDTFTIPSILKACSQLSWSLKQGQEIHGFVLKVGLDWDVFVLNALIQMYTECENVESACSIFNRMLERERDVVTWSTMIRGYSRSKSYGKALDLISEMQFLRVKPSAVAMLNMVNLFADLGSPKMARLIHAYVVKNSDIGSVGVPITTALLDMYAKCRNIALARRLFNRLNQKTVVSWSAMIAGYIRCNKLEDGVELFTKMQDENILPNEITLLSIVLECGFVGALKSGKQVHAYMIRNGFKAFELLRQMRNAGIYPNEITMVNLLSLCAETGALHLGKSVHAYIDKQGILSDVILTTTLVDMYAKCGDIDSACRIFSGASTRDICMWNAMIGGLAMHGLGVEEMDLFSQLQRTGMKPNDITFIGALHACSHAGLVSEGQRLFDRMVDEFGMNPKVEHYGCMVDLLGRAGKLDQALEMINRMPIDPKTIVWGSLLAACKQHKNLQLGEIAAKRLLEMDPNNCGHNVLMSNIYAAANRWNDVAGVRKTMKATGIKKAPGFSSMEVNDEEEKETSLTYHSEKLAMAFGLISPASNTPIRIIKNLRVCDDCHSATKLLSKIYRRMIVVRDRNRFHHFSEGSCSCGDYW</sequence>
<dbReference type="Pfam" id="PF13041">
    <property type="entry name" value="PPR_2"/>
    <property type="match status" value="2"/>
</dbReference>
<proteinExistence type="predicted"/>
<dbReference type="Gramene" id="RZC80277">
    <property type="protein sequence ID" value="RZC80277"/>
    <property type="gene ID" value="C5167_042853"/>
</dbReference>
<dbReference type="GO" id="GO:0008270">
    <property type="term" value="F:zinc ion binding"/>
    <property type="evidence" value="ECO:0007669"/>
    <property type="project" value="InterPro"/>
</dbReference>
<organism evidence="4 5">
    <name type="scientific">Papaver somniferum</name>
    <name type="common">Opium poppy</name>
    <dbReference type="NCBI Taxonomy" id="3469"/>
    <lineage>
        <taxon>Eukaryota</taxon>
        <taxon>Viridiplantae</taxon>
        <taxon>Streptophyta</taxon>
        <taxon>Embryophyta</taxon>
        <taxon>Tracheophyta</taxon>
        <taxon>Spermatophyta</taxon>
        <taxon>Magnoliopsida</taxon>
        <taxon>Ranunculales</taxon>
        <taxon>Papaveraceae</taxon>
        <taxon>Papaveroideae</taxon>
        <taxon>Papaver</taxon>
    </lineage>
</organism>
<dbReference type="InterPro" id="IPR046960">
    <property type="entry name" value="PPR_At4g14850-like_plant"/>
</dbReference>
<name>A0A4Y7L5Q7_PAPSO</name>
<accession>A0A4Y7L5Q7</accession>
<dbReference type="Pfam" id="PF14432">
    <property type="entry name" value="DYW_deaminase"/>
    <property type="match status" value="1"/>
</dbReference>
<feature type="repeat" description="PPR" evidence="2">
    <location>
        <begin position="380"/>
        <end position="414"/>
    </location>
</feature>
<dbReference type="FunFam" id="1.25.40.10:FF:000184">
    <property type="entry name" value="Pentatricopeptide repeat-containing protein, chloroplastic"/>
    <property type="match status" value="1"/>
</dbReference>
<evidence type="ECO:0000259" key="3">
    <source>
        <dbReference type="Pfam" id="PF14432"/>
    </source>
</evidence>
<dbReference type="Pfam" id="PF01535">
    <property type="entry name" value="PPR"/>
    <property type="match status" value="5"/>
</dbReference>
<dbReference type="InterPro" id="IPR011990">
    <property type="entry name" value="TPR-like_helical_dom_sf"/>
</dbReference>
<dbReference type="OMA" id="AYAQTHC"/>
<evidence type="ECO:0000256" key="2">
    <source>
        <dbReference type="PROSITE-ProRule" id="PRU00708"/>
    </source>
</evidence>
<feature type="domain" description="DYW" evidence="3">
    <location>
        <begin position="556"/>
        <end position="641"/>
    </location>
</feature>
<feature type="repeat" description="PPR" evidence="2">
    <location>
        <begin position="127"/>
        <end position="161"/>
    </location>
</feature>
<keyword evidence="1" id="KW-0677">Repeat</keyword>
<feature type="repeat" description="PPR" evidence="2">
    <location>
        <begin position="230"/>
        <end position="264"/>
    </location>
</feature>
<dbReference type="PANTHER" id="PTHR47926:SF490">
    <property type="entry name" value="REPEAT-LIKE SUPERFAMILY PROTEIN, PUTATIVE-RELATED"/>
    <property type="match status" value="1"/>
</dbReference>
<dbReference type="EMBL" id="CM010724">
    <property type="protein sequence ID" value="RZC80277.1"/>
    <property type="molecule type" value="Genomic_DNA"/>
</dbReference>
<gene>
    <name evidence="4" type="ORF">C5167_042853</name>
</gene>
<evidence type="ECO:0000313" key="5">
    <source>
        <dbReference type="Proteomes" id="UP000316621"/>
    </source>
</evidence>
<dbReference type="Proteomes" id="UP000316621">
    <property type="component" value="Chromosome 10"/>
</dbReference>
<reference evidence="4 5" key="1">
    <citation type="journal article" date="2018" name="Science">
        <title>The opium poppy genome and morphinan production.</title>
        <authorList>
            <person name="Guo L."/>
            <person name="Winzer T."/>
            <person name="Yang X."/>
            <person name="Li Y."/>
            <person name="Ning Z."/>
            <person name="He Z."/>
            <person name="Teodor R."/>
            <person name="Lu Y."/>
            <person name="Bowser T.A."/>
            <person name="Graham I.A."/>
            <person name="Ye K."/>
        </authorList>
    </citation>
    <scope>NUCLEOTIDE SEQUENCE [LARGE SCALE GENOMIC DNA]</scope>
    <source>
        <strain evidence="5">cv. HN1</strain>
        <tissue evidence="4">Leaves</tissue>
    </source>
</reference>
<dbReference type="PANTHER" id="PTHR47926">
    <property type="entry name" value="PENTATRICOPEPTIDE REPEAT-CONTAINING PROTEIN"/>
    <property type="match status" value="1"/>
</dbReference>
<dbReference type="GO" id="GO:0009451">
    <property type="term" value="P:RNA modification"/>
    <property type="evidence" value="ECO:0007669"/>
    <property type="project" value="InterPro"/>
</dbReference>
<dbReference type="AlphaFoldDB" id="A0A4Y7L5Q7"/>
<dbReference type="GO" id="GO:0003723">
    <property type="term" value="F:RNA binding"/>
    <property type="evidence" value="ECO:0007669"/>
    <property type="project" value="InterPro"/>
</dbReference>
<dbReference type="InterPro" id="IPR002885">
    <property type="entry name" value="PPR_rpt"/>
</dbReference>
<keyword evidence="5" id="KW-1185">Reference proteome</keyword>
<dbReference type="Gene3D" id="1.25.40.10">
    <property type="entry name" value="Tetratricopeptide repeat domain"/>
    <property type="match status" value="4"/>
</dbReference>
<protein>
    <recommendedName>
        <fullName evidence="3">DYW domain-containing protein</fullName>
    </recommendedName>
</protein>